<keyword evidence="3" id="KW-0597">Phosphoprotein</keyword>
<sequence>MSKTELVDEHVSAQQCKLAVDALLQHEVKRQEKKQQTELLPGKEQNVWLVVTVKQMHPEKKLKPHRIPIKYPLVDPRTSSVCLITKDPQREYKDLLEAEKIRFISRVVGITKLKGKFKPFEARRLLLKENDLFLADERVVPLLPSLLGSKFFAAKKQPIPVSLTKKNLKEELERAISSTYFHQNQGTCSSIKIGTISQSAEHVLTNLKIALPAVVKVIKGNWDNVQSLHIKTNSSTSLPIWTCNLGSEEGGRWNGLMDAPVSEAEDEDEDEEMVSDVPTPKAASKSKKRTTDDEGDKPSKKAKASLDHPADIKMNTDPPSEIVTRSKKRKATAPVEEVVVSSATAEFAPPDATGKKKKRKQQAAKDEVVSSSAPSAQPVEQPVVPADLPTATSESELEKPLKRKKRKSQAIIEASSAEPAPTTSDTQASTTVAPVTPSVSLRQRKKRNRASATDFFDDAQATPDQVVPPPNTPATGLQTPVPSGKKRTKAKAAVLSTPVSGAIGKLADEAGTSASPSADNGAAQLASKKKALGSGHDGKDAALATSATSSVVGALSKPLVEASAESGVADGGERKKKRKQRKSQEDAASADAVQAPPSKVDSAVPTLEEVKQKRSASTVEKRKDKPRKAKRSAKDALIGKKGL</sequence>
<dbReference type="GO" id="GO:0005730">
    <property type="term" value="C:nucleolus"/>
    <property type="evidence" value="ECO:0007669"/>
    <property type="project" value="UniProtKB-SubCell"/>
</dbReference>
<feature type="compositionally biased region" description="Basic and acidic residues" evidence="11">
    <location>
        <begin position="632"/>
        <end position="643"/>
    </location>
</feature>
<evidence type="ECO:0000256" key="9">
    <source>
        <dbReference type="ARBA" id="ARBA00061550"/>
    </source>
</evidence>
<evidence type="ECO:0000256" key="1">
    <source>
        <dbReference type="ARBA" id="ARBA00004604"/>
    </source>
</evidence>
<evidence type="ECO:0000256" key="10">
    <source>
        <dbReference type="ARBA" id="ARBA00070787"/>
    </source>
</evidence>
<keyword evidence="7" id="KW-0539">Nucleus</keyword>
<comment type="caution">
    <text evidence="12">The sequence shown here is derived from an EMBL/GenBank/DDBJ whole genome shotgun (WGS) entry which is preliminary data.</text>
</comment>
<organism evidence="12 13">
    <name type="scientific">Hermanssonia centrifuga</name>
    <dbReference type="NCBI Taxonomy" id="98765"/>
    <lineage>
        <taxon>Eukaryota</taxon>
        <taxon>Fungi</taxon>
        <taxon>Dikarya</taxon>
        <taxon>Basidiomycota</taxon>
        <taxon>Agaricomycotina</taxon>
        <taxon>Agaricomycetes</taxon>
        <taxon>Polyporales</taxon>
        <taxon>Meruliaceae</taxon>
        <taxon>Hermanssonia</taxon>
    </lineage>
</organism>
<comment type="function">
    <text evidence="8">Regulates cellular senescence through inhibition of PTEN translation. Acts as a pro-apoptotic regulator in response to DNA damage.</text>
</comment>
<evidence type="ECO:0000256" key="3">
    <source>
        <dbReference type="ARBA" id="ARBA00022553"/>
    </source>
</evidence>
<accession>A0A4S4KVB0</accession>
<dbReference type="Pfam" id="PF00687">
    <property type="entry name" value="Ribosomal_L1"/>
    <property type="match status" value="1"/>
</dbReference>
<feature type="compositionally biased region" description="Polar residues" evidence="11">
    <location>
        <begin position="421"/>
        <end position="441"/>
    </location>
</feature>
<evidence type="ECO:0000313" key="12">
    <source>
        <dbReference type="EMBL" id="THH02654.1"/>
    </source>
</evidence>
<gene>
    <name evidence="12" type="ORF">EW026_g256</name>
</gene>
<feature type="compositionally biased region" description="Low complexity" evidence="11">
    <location>
        <begin position="541"/>
        <end position="556"/>
    </location>
</feature>
<dbReference type="AlphaFoldDB" id="A0A4S4KVB0"/>
<dbReference type="Proteomes" id="UP000309038">
    <property type="component" value="Unassembled WGS sequence"/>
</dbReference>
<dbReference type="InterPro" id="IPR028364">
    <property type="entry name" value="Ribosomal_uL1/biogenesis"/>
</dbReference>
<feature type="compositionally biased region" description="Basic and acidic residues" evidence="11">
    <location>
        <begin position="289"/>
        <end position="311"/>
    </location>
</feature>
<dbReference type="FunFam" id="3.40.50.790:FF:000004">
    <property type="entry name" value="Ribosomal L1 domain-containing 1-like 1"/>
    <property type="match status" value="1"/>
</dbReference>
<dbReference type="InterPro" id="IPR016095">
    <property type="entry name" value="Ribosomal_uL1_3-a/b-sand"/>
</dbReference>
<keyword evidence="4" id="KW-0832">Ubl conjugation</keyword>
<evidence type="ECO:0000256" key="6">
    <source>
        <dbReference type="ARBA" id="ARBA00023054"/>
    </source>
</evidence>
<dbReference type="InterPro" id="IPR023674">
    <property type="entry name" value="Ribosomal_uL1-like"/>
</dbReference>
<keyword evidence="2" id="KW-1017">Isopeptide bond</keyword>
<reference evidence="12 13" key="1">
    <citation type="submission" date="2019-02" db="EMBL/GenBank/DDBJ databases">
        <title>Genome sequencing of the rare red list fungi Phlebia centrifuga.</title>
        <authorList>
            <person name="Buettner E."/>
            <person name="Kellner H."/>
        </authorList>
    </citation>
    <scope>NUCLEOTIDE SEQUENCE [LARGE SCALE GENOMIC DNA]</scope>
    <source>
        <strain evidence="12 13">DSM 108282</strain>
    </source>
</reference>
<evidence type="ECO:0000256" key="7">
    <source>
        <dbReference type="ARBA" id="ARBA00023242"/>
    </source>
</evidence>
<feature type="compositionally biased region" description="Acidic residues" evidence="11">
    <location>
        <begin position="263"/>
        <end position="274"/>
    </location>
</feature>
<evidence type="ECO:0000256" key="11">
    <source>
        <dbReference type="SAM" id="MobiDB-lite"/>
    </source>
</evidence>
<evidence type="ECO:0000256" key="2">
    <source>
        <dbReference type="ARBA" id="ARBA00022499"/>
    </source>
</evidence>
<comment type="subcellular location">
    <subcellularLocation>
        <location evidence="1">Nucleus</location>
        <location evidence="1">Nucleolus</location>
    </subcellularLocation>
</comment>
<feature type="region of interest" description="Disordered" evidence="11">
    <location>
        <begin position="261"/>
        <end position="643"/>
    </location>
</feature>
<evidence type="ECO:0000313" key="13">
    <source>
        <dbReference type="Proteomes" id="UP000309038"/>
    </source>
</evidence>
<dbReference type="EMBL" id="SGPJ01000003">
    <property type="protein sequence ID" value="THH02654.1"/>
    <property type="molecule type" value="Genomic_DNA"/>
</dbReference>
<evidence type="ECO:0000256" key="5">
    <source>
        <dbReference type="ARBA" id="ARBA00022990"/>
    </source>
</evidence>
<name>A0A4S4KVB0_9APHY</name>
<feature type="compositionally biased region" description="Low complexity" evidence="11">
    <location>
        <begin position="332"/>
        <end position="346"/>
    </location>
</feature>
<evidence type="ECO:0000256" key="8">
    <source>
        <dbReference type="ARBA" id="ARBA00054167"/>
    </source>
</evidence>
<keyword evidence="5" id="KW-0007">Acetylation</keyword>
<dbReference type="Gene3D" id="3.40.50.790">
    <property type="match status" value="1"/>
</dbReference>
<protein>
    <recommendedName>
        <fullName evidence="10">Ribosomal L1 domain-containing protein 1</fullName>
    </recommendedName>
</protein>
<keyword evidence="6" id="KW-0175">Coiled coil</keyword>
<keyword evidence="13" id="KW-1185">Reference proteome</keyword>
<dbReference type="CDD" id="cd00403">
    <property type="entry name" value="Ribosomal_L1"/>
    <property type="match status" value="1"/>
</dbReference>
<comment type="similarity">
    <text evidence="9">Belongs to the universal ribosomal protein uL1 family. Highly divergent.</text>
</comment>
<evidence type="ECO:0000256" key="4">
    <source>
        <dbReference type="ARBA" id="ARBA00022843"/>
    </source>
</evidence>
<dbReference type="SUPFAM" id="SSF56808">
    <property type="entry name" value="Ribosomal protein L1"/>
    <property type="match status" value="1"/>
</dbReference>
<feature type="compositionally biased region" description="Low complexity" evidence="11">
    <location>
        <begin position="369"/>
        <end position="382"/>
    </location>
</feature>
<proteinExistence type="inferred from homology"/>